<feature type="region of interest" description="Disordered" evidence="6">
    <location>
        <begin position="1"/>
        <end position="20"/>
    </location>
</feature>
<evidence type="ECO:0000256" key="1">
    <source>
        <dbReference type="ARBA" id="ARBA00005791"/>
    </source>
</evidence>
<keyword evidence="10" id="KW-1185">Reference proteome</keyword>
<dbReference type="Proteomes" id="UP000064967">
    <property type="component" value="Chromosome"/>
</dbReference>
<name>A0A0K1QB57_9BACT</name>
<keyword evidence="7" id="KW-0812">Transmembrane</keyword>
<dbReference type="PANTHER" id="PTHR13887:SF14">
    <property type="entry name" value="DISULFIDE BOND FORMATION PROTEIN D"/>
    <property type="match status" value="1"/>
</dbReference>
<keyword evidence="7" id="KW-0472">Membrane</keyword>
<dbReference type="InterPro" id="IPR036249">
    <property type="entry name" value="Thioredoxin-like_sf"/>
</dbReference>
<dbReference type="Gene3D" id="3.40.30.10">
    <property type="entry name" value="Glutaredoxin"/>
    <property type="match status" value="2"/>
</dbReference>
<evidence type="ECO:0000256" key="4">
    <source>
        <dbReference type="ARBA" id="ARBA00023157"/>
    </source>
</evidence>
<dbReference type="PANTHER" id="PTHR13887">
    <property type="entry name" value="GLUTATHIONE S-TRANSFERASE KAPPA"/>
    <property type="match status" value="1"/>
</dbReference>
<dbReference type="GO" id="GO:0016491">
    <property type="term" value="F:oxidoreductase activity"/>
    <property type="evidence" value="ECO:0007669"/>
    <property type="project" value="UniProtKB-KW"/>
</dbReference>
<feature type="compositionally biased region" description="Basic and acidic residues" evidence="6">
    <location>
        <begin position="1"/>
        <end position="16"/>
    </location>
</feature>
<keyword evidence="7" id="KW-1133">Transmembrane helix</keyword>
<evidence type="ECO:0000313" key="10">
    <source>
        <dbReference type="Proteomes" id="UP000064967"/>
    </source>
</evidence>
<reference evidence="9 10" key="1">
    <citation type="submission" date="2015-08" db="EMBL/GenBank/DDBJ databases">
        <authorList>
            <person name="Babu N.S."/>
            <person name="Beckwith C.J."/>
            <person name="Beseler K.G."/>
            <person name="Brison A."/>
            <person name="Carone J.V."/>
            <person name="Caskin T.P."/>
            <person name="Diamond M."/>
            <person name="Durham M.E."/>
            <person name="Foxe J.M."/>
            <person name="Go M."/>
            <person name="Henderson B.A."/>
            <person name="Jones I.B."/>
            <person name="McGettigan J.A."/>
            <person name="Micheletti S.J."/>
            <person name="Nasrallah M.E."/>
            <person name="Ortiz D."/>
            <person name="Piller C.R."/>
            <person name="Privatt S.R."/>
            <person name="Schneider S.L."/>
            <person name="Sharp S."/>
            <person name="Smith T.C."/>
            <person name="Stanton J.D."/>
            <person name="Ullery H.E."/>
            <person name="Wilson R.J."/>
            <person name="Serrano M.G."/>
            <person name="Buck G."/>
            <person name="Lee V."/>
            <person name="Wang Y."/>
            <person name="Carvalho R."/>
            <person name="Voegtly L."/>
            <person name="Shi R."/>
            <person name="Duckworth R."/>
            <person name="Johnson A."/>
            <person name="Loviza R."/>
            <person name="Walstead R."/>
            <person name="Shah Z."/>
            <person name="Kiflezghi M."/>
            <person name="Wade K."/>
            <person name="Ball S.L."/>
            <person name="Bradley K.W."/>
            <person name="Asai D.J."/>
            <person name="Bowman C.A."/>
            <person name="Russell D.A."/>
            <person name="Pope W.H."/>
            <person name="Jacobs-Sera D."/>
            <person name="Hendrix R.W."/>
            <person name="Hatfull G.F."/>
        </authorList>
    </citation>
    <scope>NUCLEOTIDE SEQUENCE [LARGE SCALE GENOMIC DNA]</scope>
    <source>
        <strain evidence="9 10">DSM 27648</strain>
    </source>
</reference>
<accession>A0A0K1QB57</accession>
<dbReference type="OrthoDB" id="9784686at2"/>
<feature type="domain" description="Thioredoxin" evidence="8">
    <location>
        <begin position="281"/>
        <end position="469"/>
    </location>
</feature>
<feature type="domain" description="Thioredoxin" evidence="8">
    <location>
        <begin position="60"/>
        <end position="252"/>
    </location>
</feature>
<dbReference type="InterPro" id="IPR012336">
    <property type="entry name" value="Thioredoxin-like_fold"/>
</dbReference>
<comment type="similarity">
    <text evidence="1">Belongs to the thioredoxin family. DsbA subfamily.</text>
</comment>
<dbReference type="KEGG" id="llu:AKJ09_09308"/>
<sequence length="501" mass="54869">MSNETDHEARDVEVHPPSESGSGISHGIAIIGFILCFFAGAALVWGYDTHRMKTAGISLDAMWRSVSGGAAGTWADSDSPIPVTSKDPVWGNRDAPVTVVVFSDFQCPFCSRVEPTLEQVKKTYGPGKVRLVWKNQPLPFHEKAKPAAEAAQAVFALKGSDAFWKFHDTAFQNQKDLAPEAYEKWAVDAGVDANQFKSALASKKGSSKIDEDQQLATKVGANGTPSFRINGVELVGAQPFDKFKEAIDKELGKAQAKIAAGTPKDQVYVAMSKENFKAPAPKPAAAEPEEKEDTTTVWKVPVGNAPFQGKADAPITIVEFSDFQCPFCKRVEPSLEKIRETYGDKVRIVWKHEPLPFHPRAEPAAELAVEARIQKGDKGFWEAHKRLFESQPKLEDADLEKIAADMGLDVAKVKTAIADKKHKALIDADNALGQSVQANGTPHFFVNGRRIVGAQPFDKFKAIIDEELKKYDDAKGRVAAKDYYDSVMKTAKESQAKAKRL</sequence>
<evidence type="ECO:0000256" key="2">
    <source>
        <dbReference type="ARBA" id="ARBA00022729"/>
    </source>
</evidence>
<dbReference type="PROSITE" id="PS00195">
    <property type="entry name" value="GLUTAREDOXIN_1"/>
    <property type="match status" value="1"/>
</dbReference>
<dbReference type="PROSITE" id="PS51352">
    <property type="entry name" value="THIOREDOXIN_2"/>
    <property type="match status" value="2"/>
</dbReference>
<dbReference type="AlphaFoldDB" id="A0A0K1QB57"/>
<keyword evidence="2" id="KW-0732">Signal</keyword>
<dbReference type="InterPro" id="IPR013766">
    <property type="entry name" value="Thioredoxin_domain"/>
</dbReference>
<evidence type="ECO:0000256" key="3">
    <source>
        <dbReference type="ARBA" id="ARBA00023002"/>
    </source>
</evidence>
<gene>
    <name evidence="9" type="ORF">AKJ09_09308</name>
</gene>
<protein>
    <submittedName>
        <fullName evidence="9">Periplasmic thiol:disulfide interchange protein DsbA</fullName>
    </submittedName>
</protein>
<dbReference type="SUPFAM" id="SSF52833">
    <property type="entry name" value="Thioredoxin-like"/>
    <property type="match status" value="2"/>
</dbReference>
<organism evidence="9 10">
    <name type="scientific">Labilithrix luteola</name>
    <dbReference type="NCBI Taxonomy" id="1391654"/>
    <lineage>
        <taxon>Bacteria</taxon>
        <taxon>Pseudomonadati</taxon>
        <taxon>Myxococcota</taxon>
        <taxon>Polyangia</taxon>
        <taxon>Polyangiales</taxon>
        <taxon>Labilitrichaceae</taxon>
        <taxon>Labilithrix</taxon>
    </lineage>
</organism>
<dbReference type="Pfam" id="PF13462">
    <property type="entry name" value="Thioredoxin_4"/>
    <property type="match status" value="2"/>
</dbReference>
<keyword evidence="4" id="KW-1015">Disulfide bond</keyword>
<evidence type="ECO:0000256" key="5">
    <source>
        <dbReference type="ARBA" id="ARBA00023284"/>
    </source>
</evidence>
<dbReference type="InterPro" id="IPR011767">
    <property type="entry name" value="GLR_AS"/>
</dbReference>
<proteinExistence type="inferred from homology"/>
<keyword evidence="5" id="KW-0676">Redox-active center</keyword>
<evidence type="ECO:0000256" key="7">
    <source>
        <dbReference type="SAM" id="Phobius"/>
    </source>
</evidence>
<evidence type="ECO:0000313" key="9">
    <source>
        <dbReference type="EMBL" id="AKV02645.1"/>
    </source>
</evidence>
<dbReference type="EMBL" id="CP012333">
    <property type="protein sequence ID" value="AKV02645.1"/>
    <property type="molecule type" value="Genomic_DNA"/>
</dbReference>
<keyword evidence="3" id="KW-0560">Oxidoreductase</keyword>
<dbReference type="RefSeq" id="WP_146653531.1">
    <property type="nucleotide sequence ID" value="NZ_CP012333.1"/>
</dbReference>
<feature type="transmembrane region" description="Helical" evidence="7">
    <location>
        <begin position="24"/>
        <end position="47"/>
    </location>
</feature>
<dbReference type="STRING" id="1391654.AKJ09_09308"/>
<evidence type="ECO:0000256" key="6">
    <source>
        <dbReference type="SAM" id="MobiDB-lite"/>
    </source>
</evidence>
<evidence type="ECO:0000259" key="8">
    <source>
        <dbReference type="PROSITE" id="PS51352"/>
    </source>
</evidence>